<gene>
    <name evidence="1" type="ORF">EXN66_Car009194</name>
</gene>
<reference evidence="1 2" key="1">
    <citation type="submission" date="2019-02" db="EMBL/GenBank/DDBJ databases">
        <title>Opniocepnalus argus genome.</title>
        <authorList>
            <person name="Zhou C."/>
            <person name="Xiao S."/>
        </authorList>
    </citation>
    <scope>NUCLEOTIDE SEQUENCE [LARGE SCALE GENOMIC DNA]</scope>
    <source>
        <strain evidence="1">OARG1902GOOAL</strain>
        <tissue evidence="1">Muscle</tissue>
    </source>
</reference>
<proteinExistence type="predicted"/>
<reference evidence="2" key="2">
    <citation type="submission" date="2019-02" db="EMBL/GenBank/DDBJ databases">
        <title>Opniocepnalus argus Var Kimnra genome.</title>
        <authorList>
            <person name="Zhou C."/>
            <person name="Xiao S."/>
        </authorList>
    </citation>
    <scope>NUCLEOTIDE SEQUENCE [LARGE SCALE GENOMIC DNA]</scope>
</reference>
<protein>
    <submittedName>
        <fullName evidence="1">Uncharacterized protein</fullName>
    </submittedName>
</protein>
<dbReference type="EMBL" id="CM015720">
    <property type="protein sequence ID" value="KAF3693518.1"/>
    <property type="molecule type" value="Genomic_DNA"/>
</dbReference>
<evidence type="ECO:0000313" key="1">
    <source>
        <dbReference type="EMBL" id="KAF3693518.1"/>
    </source>
</evidence>
<sequence>MRRKQGRGGERLLCEAKLQRILRERERETEPGDRSAVYFNLFLFPRALLLHTAAEKHTHTHTHTHTQISKGFLPEHTPQTKLLSISETAIRNGVKLCGLT</sequence>
<evidence type="ECO:0000313" key="2">
    <source>
        <dbReference type="Proteomes" id="UP000503349"/>
    </source>
</evidence>
<dbReference type="Proteomes" id="UP000503349">
    <property type="component" value="Chromosome 9"/>
</dbReference>
<accession>A0A6G1PU59</accession>
<keyword evidence="2" id="KW-1185">Reference proteome</keyword>
<name>A0A6G1PU59_CHAAH</name>
<dbReference type="AlphaFoldDB" id="A0A6G1PU59"/>
<organism evidence="1 2">
    <name type="scientific">Channa argus</name>
    <name type="common">Northern snakehead</name>
    <name type="synonym">Ophicephalus argus</name>
    <dbReference type="NCBI Taxonomy" id="215402"/>
    <lineage>
        <taxon>Eukaryota</taxon>
        <taxon>Metazoa</taxon>
        <taxon>Chordata</taxon>
        <taxon>Craniata</taxon>
        <taxon>Vertebrata</taxon>
        <taxon>Euteleostomi</taxon>
        <taxon>Actinopterygii</taxon>
        <taxon>Neopterygii</taxon>
        <taxon>Teleostei</taxon>
        <taxon>Neoteleostei</taxon>
        <taxon>Acanthomorphata</taxon>
        <taxon>Anabantaria</taxon>
        <taxon>Anabantiformes</taxon>
        <taxon>Channoidei</taxon>
        <taxon>Channidae</taxon>
        <taxon>Channa</taxon>
    </lineage>
</organism>